<dbReference type="Gene3D" id="3.40.140.10">
    <property type="entry name" value="Cytidine Deaminase, domain 2"/>
    <property type="match status" value="1"/>
</dbReference>
<dbReference type="KEGG" id="tcm:HL41_03460"/>
<evidence type="ECO:0000313" key="11">
    <source>
        <dbReference type="Proteomes" id="UP000028481"/>
    </source>
</evidence>
<dbReference type="PANTHER" id="PTHR11079:SF202">
    <property type="entry name" value="TRNA-SPECIFIC ADENOSINE DEAMINASE"/>
    <property type="match status" value="1"/>
</dbReference>
<evidence type="ECO:0000256" key="3">
    <source>
        <dbReference type="ARBA" id="ARBA00022694"/>
    </source>
</evidence>
<keyword evidence="6 8" id="KW-0862">Zinc</keyword>
<gene>
    <name evidence="8" type="primary">tadA</name>
    <name evidence="10" type="ORF">HL41_03460</name>
</gene>
<dbReference type="GO" id="GO:0008270">
    <property type="term" value="F:zinc ion binding"/>
    <property type="evidence" value="ECO:0007669"/>
    <property type="project" value="UniProtKB-UniRule"/>
</dbReference>
<dbReference type="PROSITE" id="PS51747">
    <property type="entry name" value="CYT_DCMP_DEAMINASES_2"/>
    <property type="match status" value="1"/>
</dbReference>
<dbReference type="EMBL" id="CP008796">
    <property type="protein sequence ID" value="AIH03910.1"/>
    <property type="molecule type" value="Genomic_DNA"/>
</dbReference>
<dbReference type="InterPro" id="IPR028883">
    <property type="entry name" value="tRNA_aden_deaminase"/>
</dbReference>
<dbReference type="InterPro" id="IPR016193">
    <property type="entry name" value="Cytidine_deaminase-like"/>
</dbReference>
<comment type="subunit">
    <text evidence="2 8">Homodimer.</text>
</comment>
<keyword evidence="5 8" id="KW-0378">Hydrolase</keyword>
<evidence type="ECO:0000256" key="2">
    <source>
        <dbReference type="ARBA" id="ARBA00011738"/>
    </source>
</evidence>
<keyword evidence="4 8" id="KW-0479">Metal-binding</keyword>
<evidence type="ECO:0000256" key="6">
    <source>
        <dbReference type="ARBA" id="ARBA00022833"/>
    </source>
</evidence>
<dbReference type="Pfam" id="PF00383">
    <property type="entry name" value="dCMP_cyt_deam_1"/>
    <property type="match status" value="1"/>
</dbReference>
<dbReference type="CDD" id="cd01285">
    <property type="entry name" value="nucleoside_deaminase"/>
    <property type="match status" value="1"/>
</dbReference>
<evidence type="ECO:0000256" key="8">
    <source>
        <dbReference type="HAMAP-Rule" id="MF_00972"/>
    </source>
</evidence>
<dbReference type="NCBIfam" id="NF008113">
    <property type="entry name" value="PRK10860.1"/>
    <property type="match status" value="1"/>
</dbReference>
<feature type="binding site" evidence="8">
    <location>
        <position position="89"/>
    </location>
    <ligand>
        <name>Zn(2+)</name>
        <dbReference type="ChEBI" id="CHEBI:29105"/>
        <note>catalytic</note>
    </ligand>
</feature>
<dbReference type="OrthoDB" id="9802676at2"/>
<dbReference type="PROSITE" id="PS00903">
    <property type="entry name" value="CYT_DCMP_DEAMINASES_1"/>
    <property type="match status" value="1"/>
</dbReference>
<comment type="catalytic activity">
    <reaction evidence="7 8">
        <text>adenosine(34) in tRNA + H2O + H(+) = inosine(34) in tRNA + NH4(+)</text>
        <dbReference type="Rhea" id="RHEA:43168"/>
        <dbReference type="Rhea" id="RHEA-COMP:10373"/>
        <dbReference type="Rhea" id="RHEA-COMP:10374"/>
        <dbReference type="ChEBI" id="CHEBI:15377"/>
        <dbReference type="ChEBI" id="CHEBI:15378"/>
        <dbReference type="ChEBI" id="CHEBI:28938"/>
        <dbReference type="ChEBI" id="CHEBI:74411"/>
        <dbReference type="ChEBI" id="CHEBI:82852"/>
        <dbReference type="EC" id="3.5.4.33"/>
    </reaction>
</comment>
<evidence type="ECO:0000259" key="9">
    <source>
        <dbReference type="PROSITE" id="PS51747"/>
    </source>
</evidence>
<feature type="active site" description="Proton donor" evidence="8">
    <location>
        <position position="58"/>
    </location>
</feature>
<accession>A0A075WSA8</accession>
<organism evidence="10 11">
    <name type="scientific">Thermodesulfobacterium commune DSM 2178</name>
    <dbReference type="NCBI Taxonomy" id="289377"/>
    <lineage>
        <taxon>Bacteria</taxon>
        <taxon>Pseudomonadati</taxon>
        <taxon>Thermodesulfobacteriota</taxon>
        <taxon>Thermodesulfobacteria</taxon>
        <taxon>Thermodesulfobacteriales</taxon>
        <taxon>Thermodesulfobacteriaceae</taxon>
        <taxon>Thermodesulfobacterium</taxon>
    </lineage>
</organism>
<dbReference type="InterPro" id="IPR002125">
    <property type="entry name" value="CMP_dCMP_dom"/>
</dbReference>
<dbReference type="HAMAP" id="MF_00972">
    <property type="entry name" value="tRNA_aden_deaminase"/>
    <property type="match status" value="1"/>
</dbReference>
<dbReference type="RefSeq" id="WP_038060403.1">
    <property type="nucleotide sequence ID" value="NZ_CP008796.1"/>
</dbReference>
<dbReference type="Proteomes" id="UP000028481">
    <property type="component" value="Chromosome"/>
</dbReference>
<evidence type="ECO:0000256" key="7">
    <source>
        <dbReference type="ARBA" id="ARBA00048045"/>
    </source>
</evidence>
<dbReference type="PANTHER" id="PTHR11079">
    <property type="entry name" value="CYTOSINE DEAMINASE FAMILY MEMBER"/>
    <property type="match status" value="1"/>
</dbReference>
<evidence type="ECO:0000313" key="10">
    <source>
        <dbReference type="EMBL" id="AIH03910.1"/>
    </source>
</evidence>
<dbReference type="PaxDb" id="289377-HL41_03460"/>
<dbReference type="FunFam" id="3.40.140.10:FF:000005">
    <property type="entry name" value="tRNA-specific adenosine deaminase"/>
    <property type="match status" value="1"/>
</dbReference>
<dbReference type="GO" id="GO:0052717">
    <property type="term" value="F:tRNA-specific adenosine-34 deaminase activity"/>
    <property type="evidence" value="ECO:0007669"/>
    <property type="project" value="UniProtKB-UniRule"/>
</dbReference>
<keyword evidence="3 8" id="KW-0819">tRNA processing</keyword>
<protein>
    <recommendedName>
        <fullName evidence="8">tRNA-specific adenosine deaminase</fullName>
        <ecNumber evidence="8">3.5.4.33</ecNumber>
    </recommendedName>
</protein>
<name>A0A075WSA8_9BACT</name>
<evidence type="ECO:0000256" key="4">
    <source>
        <dbReference type="ARBA" id="ARBA00022723"/>
    </source>
</evidence>
<dbReference type="eggNOG" id="COG0590">
    <property type="taxonomic scope" value="Bacteria"/>
</dbReference>
<dbReference type="EC" id="3.5.4.33" evidence="8"/>
<evidence type="ECO:0000256" key="5">
    <source>
        <dbReference type="ARBA" id="ARBA00022801"/>
    </source>
</evidence>
<sequence>MFKEEDLFFMEEALKEALKAFEEDEVPVGAVIVSPKGEIIGRGRNQILKQNDPTAHAEILAIREACQRIGNFRLLGCKMYVTLEPCPMCAYALVLARIEELIFATRDEKTGACVSLYQIISDLRLNHRIKMKEGLLKQQAAQLLKEFFRLKRETIK</sequence>
<feature type="binding site" evidence="8">
    <location>
        <position position="56"/>
    </location>
    <ligand>
        <name>Zn(2+)</name>
        <dbReference type="ChEBI" id="CHEBI:29105"/>
        <note>catalytic</note>
    </ligand>
</feature>
<dbReference type="HOGENOM" id="CLU_025810_3_2_0"/>
<dbReference type="SUPFAM" id="SSF53927">
    <property type="entry name" value="Cytidine deaminase-like"/>
    <property type="match status" value="1"/>
</dbReference>
<reference evidence="10 11" key="1">
    <citation type="journal article" date="2015" name="Genome Announc.">
        <title>Genome Sequence of a Sulfate-Reducing Thermophilic Bacterium, Thermodesulfobacterium commune DSM 2178T (Phylum Thermodesulfobacteria).</title>
        <authorList>
            <person name="Bhatnagar S."/>
            <person name="Badger J.H."/>
            <person name="Madupu R."/>
            <person name="Khouri H.M."/>
            <person name="O'Connor E.M."/>
            <person name="Robb F.T."/>
            <person name="Ward N.L."/>
            <person name="Eisen J.A."/>
        </authorList>
    </citation>
    <scope>NUCLEOTIDE SEQUENCE [LARGE SCALE GENOMIC DNA]</scope>
    <source>
        <strain evidence="10 11">DSM 2178</strain>
    </source>
</reference>
<dbReference type="AlphaFoldDB" id="A0A075WSA8"/>
<dbReference type="GO" id="GO:0002100">
    <property type="term" value="P:tRNA wobble adenosine to inosine editing"/>
    <property type="evidence" value="ECO:0007669"/>
    <property type="project" value="UniProtKB-UniRule"/>
</dbReference>
<comment type="cofactor">
    <cofactor evidence="8">
        <name>Zn(2+)</name>
        <dbReference type="ChEBI" id="CHEBI:29105"/>
    </cofactor>
    <text evidence="8">Binds 1 zinc ion per subunit.</text>
</comment>
<keyword evidence="11" id="KW-1185">Reference proteome</keyword>
<dbReference type="STRING" id="289377.HL41_03460"/>
<comment type="similarity">
    <text evidence="1">Belongs to the cytidine and deoxycytidylate deaminase family. ADAT2 subfamily.</text>
</comment>
<evidence type="ECO:0000256" key="1">
    <source>
        <dbReference type="ARBA" id="ARBA00010669"/>
    </source>
</evidence>
<proteinExistence type="inferred from homology"/>
<feature type="domain" description="CMP/dCMP-type deaminase" evidence="9">
    <location>
        <begin position="4"/>
        <end position="124"/>
    </location>
</feature>
<comment type="function">
    <text evidence="8">Catalyzes the deamination of adenosine to inosine at the wobble position 34 of tRNA(Arg2).</text>
</comment>
<feature type="binding site" evidence="8">
    <location>
        <position position="86"/>
    </location>
    <ligand>
        <name>Zn(2+)</name>
        <dbReference type="ChEBI" id="CHEBI:29105"/>
        <note>catalytic</note>
    </ligand>
</feature>
<dbReference type="InterPro" id="IPR016192">
    <property type="entry name" value="APOBEC/CMP_deaminase_Zn-bd"/>
</dbReference>